<accession>A0A9D4BGK4</accession>
<name>A0A9D4BGK4_DREPO</name>
<keyword evidence="3" id="KW-1185">Reference proteome</keyword>
<sequence length="96" mass="9891">MVGVPKITTDAASAGKEGSIPPSTKASSAMTTVNKTEVNMVTLVDVAKVTSYAAGAGKGQAQIGQSCSCNGSTVLQRQSYAAIIFAFLIRYIFTVL</sequence>
<feature type="compositionally biased region" description="Polar residues" evidence="1">
    <location>
        <begin position="21"/>
        <end position="31"/>
    </location>
</feature>
<reference evidence="2" key="1">
    <citation type="journal article" date="2019" name="bioRxiv">
        <title>The Genome of the Zebra Mussel, Dreissena polymorpha: A Resource for Invasive Species Research.</title>
        <authorList>
            <person name="McCartney M.A."/>
            <person name="Auch B."/>
            <person name="Kono T."/>
            <person name="Mallez S."/>
            <person name="Zhang Y."/>
            <person name="Obille A."/>
            <person name="Becker A."/>
            <person name="Abrahante J.E."/>
            <person name="Garbe J."/>
            <person name="Badalamenti J.P."/>
            <person name="Herman A."/>
            <person name="Mangelson H."/>
            <person name="Liachko I."/>
            <person name="Sullivan S."/>
            <person name="Sone E.D."/>
            <person name="Koren S."/>
            <person name="Silverstein K.A.T."/>
            <person name="Beckman K.B."/>
            <person name="Gohl D.M."/>
        </authorList>
    </citation>
    <scope>NUCLEOTIDE SEQUENCE</scope>
    <source>
        <strain evidence="2">Duluth1</strain>
        <tissue evidence="2">Whole animal</tissue>
    </source>
</reference>
<organism evidence="2 3">
    <name type="scientific">Dreissena polymorpha</name>
    <name type="common">Zebra mussel</name>
    <name type="synonym">Mytilus polymorpha</name>
    <dbReference type="NCBI Taxonomy" id="45954"/>
    <lineage>
        <taxon>Eukaryota</taxon>
        <taxon>Metazoa</taxon>
        <taxon>Spiralia</taxon>
        <taxon>Lophotrochozoa</taxon>
        <taxon>Mollusca</taxon>
        <taxon>Bivalvia</taxon>
        <taxon>Autobranchia</taxon>
        <taxon>Heteroconchia</taxon>
        <taxon>Euheterodonta</taxon>
        <taxon>Imparidentia</taxon>
        <taxon>Neoheterodontei</taxon>
        <taxon>Myida</taxon>
        <taxon>Dreissenoidea</taxon>
        <taxon>Dreissenidae</taxon>
        <taxon>Dreissena</taxon>
    </lineage>
</organism>
<protein>
    <submittedName>
        <fullName evidence="2">Uncharacterized protein</fullName>
    </submittedName>
</protein>
<gene>
    <name evidence="2" type="ORF">DPMN_194551</name>
</gene>
<feature type="region of interest" description="Disordered" evidence="1">
    <location>
        <begin position="1"/>
        <end position="31"/>
    </location>
</feature>
<dbReference type="AlphaFoldDB" id="A0A9D4BGK4"/>
<comment type="caution">
    <text evidence="2">The sequence shown here is derived from an EMBL/GenBank/DDBJ whole genome shotgun (WGS) entry which is preliminary data.</text>
</comment>
<dbReference type="Proteomes" id="UP000828390">
    <property type="component" value="Unassembled WGS sequence"/>
</dbReference>
<evidence type="ECO:0000313" key="3">
    <source>
        <dbReference type="Proteomes" id="UP000828390"/>
    </source>
</evidence>
<evidence type="ECO:0000313" key="2">
    <source>
        <dbReference type="EMBL" id="KAH3692799.1"/>
    </source>
</evidence>
<reference evidence="2" key="2">
    <citation type="submission" date="2020-11" db="EMBL/GenBank/DDBJ databases">
        <authorList>
            <person name="McCartney M.A."/>
            <person name="Auch B."/>
            <person name="Kono T."/>
            <person name="Mallez S."/>
            <person name="Becker A."/>
            <person name="Gohl D.M."/>
            <person name="Silverstein K.A.T."/>
            <person name="Koren S."/>
            <person name="Bechman K.B."/>
            <person name="Herman A."/>
            <person name="Abrahante J.E."/>
            <person name="Garbe J."/>
        </authorList>
    </citation>
    <scope>NUCLEOTIDE SEQUENCE</scope>
    <source>
        <strain evidence="2">Duluth1</strain>
        <tissue evidence="2">Whole animal</tissue>
    </source>
</reference>
<dbReference type="EMBL" id="JAIWYP010000019">
    <property type="protein sequence ID" value="KAH3692799.1"/>
    <property type="molecule type" value="Genomic_DNA"/>
</dbReference>
<evidence type="ECO:0000256" key="1">
    <source>
        <dbReference type="SAM" id="MobiDB-lite"/>
    </source>
</evidence>
<proteinExistence type="predicted"/>